<dbReference type="SUPFAM" id="SSF54637">
    <property type="entry name" value="Thioesterase/thiol ester dehydrase-isomerase"/>
    <property type="match status" value="1"/>
</dbReference>
<accession>A0A0R2A575</accession>
<gene>
    <name evidence="3" type="ORF">FC26_GL001281</name>
</gene>
<keyword evidence="4" id="KW-1185">Reference proteome</keyword>
<comment type="similarity">
    <text evidence="1">Belongs to the thioester dehydratase family. FabZ subfamily.</text>
</comment>
<dbReference type="Pfam" id="PF07977">
    <property type="entry name" value="FabA"/>
    <property type="match status" value="1"/>
</dbReference>
<dbReference type="Gene3D" id="3.10.129.10">
    <property type="entry name" value="Hotdog Thioesterase"/>
    <property type="match status" value="1"/>
</dbReference>
<evidence type="ECO:0000256" key="2">
    <source>
        <dbReference type="ARBA" id="ARBA00023239"/>
    </source>
</evidence>
<evidence type="ECO:0000256" key="1">
    <source>
        <dbReference type="ARBA" id="ARBA00009174"/>
    </source>
</evidence>
<dbReference type="InterPro" id="IPR013114">
    <property type="entry name" value="FabA_FabZ"/>
</dbReference>
<dbReference type="STRING" id="1423813.FC26_GL001281"/>
<dbReference type="Proteomes" id="UP000051733">
    <property type="component" value="Unassembled WGS sequence"/>
</dbReference>
<dbReference type="PANTHER" id="PTHR30272:SF1">
    <property type="entry name" value="3-HYDROXYACYL-[ACYL-CARRIER-PROTEIN] DEHYDRATASE"/>
    <property type="match status" value="1"/>
</dbReference>
<dbReference type="GO" id="GO:0016829">
    <property type="term" value="F:lyase activity"/>
    <property type="evidence" value="ECO:0007669"/>
    <property type="project" value="UniProtKB-KW"/>
</dbReference>
<dbReference type="InterPro" id="IPR029069">
    <property type="entry name" value="HotDog_dom_sf"/>
</dbReference>
<evidence type="ECO:0000313" key="4">
    <source>
        <dbReference type="Proteomes" id="UP000051733"/>
    </source>
</evidence>
<dbReference type="CDD" id="cd01288">
    <property type="entry name" value="FabZ"/>
    <property type="match status" value="1"/>
</dbReference>
<dbReference type="OrthoDB" id="9772788at2"/>
<comment type="caution">
    <text evidence="3">The sequence shown here is derived from an EMBL/GenBank/DDBJ whole genome shotgun (WGS) entry which is preliminary data.</text>
</comment>
<dbReference type="PANTHER" id="PTHR30272">
    <property type="entry name" value="3-HYDROXYACYL-[ACYL-CARRIER-PROTEIN] DEHYDRATASE"/>
    <property type="match status" value="1"/>
</dbReference>
<dbReference type="RefSeq" id="WP_057778226.1">
    <property type="nucleotide sequence ID" value="NZ_AYYY01000020.1"/>
</dbReference>
<dbReference type="PATRIC" id="fig|1423813.3.peg.1306"/>
<proteinExistence type="inferred from homology"/>
<dbReference type="EMBL" id="AYYY01000020">
    <property type="protein sequence ID" value="KRM61839.1"/>
    <property type="molecule type" value="Genomic_DNA"/>
</dbReference>
<evidence type="ECO:0000313" key="3">
    <source>
        <dbReference type="EMBL" id="KRM61839.1"/>
    </source>
</evidence>
<sequence length="137" mass="15268">MQAVDEMIPQRYPFQMIDRFLAIESGKSAKALKLVTINEWYFRQPTQRLAIPRPILLEMLAQTGTAALLTVPEYEGKTIFFGGIKQAEFSADCCPGDRLELTVELTKVRRQIGVGTGIVTCDGEVRCRAELIFAAQG</sequence>
<name>A0A0R2A575_9LACO</name>
<dbReference type="AlphaFoldDB" id="A0A0R2A575"/>
<reference evidence="3 4" key="1">
    <citation type="journal article" date="2015" name="Genome Announc.">
        <title>Expanding the biotechnology potential of lactobacilli through comparative genomics of 213 strains and associated genera.</title>
        <authorList>
            <person name="Sun Z."/>
            <person name="Harris H.M."/>
            <person name="McCann A."/>
            <person name="Guo C."/>
            <person name="Argimon S."/>
            <person name="Zhang W."/>
            <person name="Yang X."/>
            <person name="Jeffery I.B."/>
            <person name="Cooney J.C."/>
            <person name="Kagawa T.F."/>
            <person name="Liu W."/>
            <person name="Song Y."/>
            <person name="Salvetti E."/>
            <person name="Wrobel A."/>
            <person name="Rasinkangas P."/>
            <person name="Parkhill J."/>
            <person name="Rea M.C."/>
            <person name="O'Sullivan O."/>
            <person name="Ritari J."/>
            <person name="Douillard F.P."/>
            <person name="Paul Ross R."/>
            <person name="Yang R."/>
            <person name="Briner A.E."/>
            <person name="Felis G.E."/>
            <person name="de Vos W.M."/>
            <person name="Barrangou R."/>
            <person name="Klaenhammer T.R."/>
            <person name="Caufield P.W."/>
            <person name="Cui Y."/>
            <person name="Zhang H."/>
            <person name="O'Toole P.W."/>
        </authorList>
    </citation>
    <scope>NUCLEOTIDE SEQUENCE [LARGE SCALE GENOMIC DNA]</scope>
    <source>
        <strain evidence="3 4">DSM 20634</strain>
    </source>
</reference>
<keyword evidence="2" id="KW-0456">Lyase</keyword>
<organism evidence="3 4">
    <name type="scientific">Paucilactobacillus vaccinostercus DSM 20634</name>
    <dbReference type="NCBI Taxonomy" id="1423813"/>
    <lineage>
        <taxon>Bacteria</taxon>
        <taxon>Bacillati</taxon>
        <taxon>Bacillota</taxon>
        <taxon>Bacilli</taxon>
        <taxon>Lactobacillales</taxon>
        <taxon>Lactobacillaceae</taxon>
        <taxon>Paucilactobacillus</taxon>
    </lineage>
</organism>
<protein>
    <submittedName>
        <fullName evidence="3">Carrier protein</fullName>
    </submittedName>
</protein>